<protein>
    <submittedName>
        <fullName evidence="1">Uncharacterized protein</fullName>
    </submittedName>
</protein>
<dbReference type="Proteomes" id="UP001234297">
    <property type="component" value="Chromosome 4"/>
</dbReference>
<organism evidence="1 2">
    <name type="scientific">Persea americana</name>
    <name type="common">Avocado</name>
    <dbReference type="NCBI Taxonomy" id="3435"/>
    <lineage>
        <taxon>Eukaryota</taxon>
        <taxon>Viridiplantae</taxon>
        <taxon>Streptophyta</taxon>
        <taxon>Embryophyta</taxon>
        <taxon>Tracheophyta</taxon>
        <taxon>Spermatophyta</taxon>
        <taxon>Magnoliopsida</taxon>
        <taxon>Magnoliidae</taxon>
        <taxon>Laurales</taxon>
        <taxon>Lauraceae</taxon>
        <taxon>Persea</taxon>
    </lineage>
</organism>
<proteinExistence type="predicted"/>
<keyword evidence="2" id="KW-1185">Reference proteome</keyword>
<gene>
    <name evidence="1" type="ORF">MRB53_013829</name>
</gene>
<dbReference type="EMBL" id="CM056812">
    <property type="protein sequence ID" value="KAJ8617643.1"/>
    <property type="molecule type" value="Genomic_DNA"/>
</dbReference>
<evidence type="ECO:0000313" key="2">
    <source>
        <dbReference type="Proteomes" id="UP001234297"/>
    </source>
</evidence>
<evidence type="ECO:0000313" key="1">
    <source>
        <dbReference type="EMBL" id="KAJ8617643.1"/>
    </source>
</evidence>
<accession>A0ACC2K9C3</accession>
<reference evidence="1 2" key="1">
    <citation type="journal article" date="2022" name="Hortic Res">
        <title>A haplotype resolved chromosomal level avocado genome allows analysis of novel avocado genes.</title>
        <authorList>
            <person name="Nath O."/>
            <person name="Fletcher S.J."/>
            <person name="Hayward A."/>
            <person name="Shaw L.M."/>
            <person name="Masouleh A.K."/>
            <person name="Furtado A."/>
            <person name="Henry R.J."/>
            <person name="Mitter N."/>
        </authorList>
    </citation>
    <scope>NUCLEOTIDE SEQUENCE [LARGE SCALE GENOMIC DNA]</scope>
    <source>
        <strain evidence="2">cv. Hass</strain>
    </source>
</reference>
<sequence length="187" mass="20431">MSEIGARQLVQALQNPSRCQLSLEDAHDNVDKEYRPSRHSEEELNLLDEEELEDDVIAHMAPGRRRQNSAEPQVSVPDHIASQHEIGDGQPDISSPPTTGSSVASSLRRVRGRVVGHESEKRMRILGSRISVPLGAQSGAFKGANASTFTIELGSHIRWLAPLHKETWGAIDDGCKEAIFIAAAVIK</sequence>
<comment type="caution">
    <text evidence="1">The sequence shown here is derived from an EMBL/GenBank/DDBJ whole genome shotgun (WGS) entry which is preliminary data.</text>
</comment>
<name>A0ACC2K9C3_PERAE</name>